<dbReference type="GO" id="GO:0008017">
    <property type="term" value="F:microtubule binding"/>
    <property type="evidence" value="ECO:0007669"/>
    <property type="project" value="InterPro"/>
</dbReference>
<keyword evidence="3 6" id="KW-0547">Nucleotide-binding</keyword>
<feature type="coiled-coil region" evidence="7">
    <location>
        <begin position="2076"/>
        <end position="2162"/>
    </location>
</feature>
<gene>
    <name evidence="10" type="ORF">FNF29_00505</name>
</gene>
<evidence type="ECO:0000256" key="1">
    <source>
        <dbReference type="ARBA" id="ARBA00004496"/>
    </source>
</evidence>
<dbReference type="PROSITE" id="PS50067">
    <property type="entry name" value="KINESIN_MOTOR_2"/>
    <property type="match status" value="1"/>
</dbReference>
<name>A0A5A8CVH4_CAFRO</name>
<feature type="region of interest" description="Disordered" evidence="8">
    <location>
        <begin position="2295"/>
        <end position="2397"/>
    </location>
</feature>
<feature type="region of interest" description="Disordered" evidence="8">
    <location>
        <begin position="2438"/>
        <end position="2670"/>
    </location>
</feature>
<dbReference type="EMBL" id="VLTN01000002">
    <property type="protein sequence ID" value="KAA0157153.1"/>
    <property type="molecule type" value="Genomic_DNA"/>
</dbReference>
<feature type="region of interest" description="Disordered" evidence="8">
    <location>
        <begin position="1522"/>
        <end position="1555"/>
    </location>
</feature>
<feature type="compositionally biased region" description="Low complexity" evidence="8">
    <location>
        <begin position="2502"/>
        <end position="2552"/>
    </location>
</feature>
<feature type="compositionally biased region" description="Low complexity" evidence="8">
    <location>
        <begin position="2643"/>
        <end position="2670"/>
    </location>
</feature>
<dbReference type="InterPro" id="IPR001752">
    <property type="entry name" value="Kinesin_motor_dom"/>
</dbReference>
<feature type="compositionally biased region" description="Low complexity" evidence="8">
    <location>
        <begin position="2703"/>
        <end position="2725"/>
    </location>
</feature>
<dbReference type="GO" id="GO:0051231">
    <property type="term" value="P:spindle elongation"/>
    <property type="evidence" value="ECO:0007669"/>
    <property type="project" value="TreeGrafter"/>
</dbReference>
<keyword evidence="11" id="KW-1185">Reference proteome</keyword>
<dbReference type="PRINTS" id="PR00380">
    <property type="entry name" value="KINESINHEAVY"/>
</dbReference>
<evidence type="ECO:0000256" key="7">
    <source>
        <dbReference type="SAM" id="Coils"/>
    </source>
</evidence>
<feature type="coiled-coil region" evidence="7">
    <location>
        <begin position="1967"/>
        <end position="1994"/>
    </location>
</feature>
<dbReference type="PROSITE" id="PS00411">
    <property type="entry name" value="KINESIN_MOTOR_1"/>
    <property type="match status" value="1"/>
</dbReference>
<dbReference type="Pfam" id="PF00225">
    <property type="entry name" value="Kinesin"/>
    <property type="match status" value="1"/>
</dbReference>
<dbReference type="Gene3D" id="2.160.20.10">
    <property type="entry name" value="Single-stranded right-handed beta-helix, Pectin lyase-like"/>
    <property type="match status" value="2"/>
</dbReference>
<keyword evidence="2" id="KW-0963">Cytoplasm</keyword>
<feature type="coiled-coil region" evidence="7">
    <location>
        <begin position="1781"/>
        <end position="1868"/>
    </location>
</feature>
<reference evidence="10 11" key="1">
    <citation type="submission" date="2019-07" db="EMBL/GenBank/DDBJ databases">
        <title>Genomes of Cafeteria roenbergensis.</title>
        <authorList>
            <person name="Fischer M.G."/>
            <person name="Hackl T."/>
            <person name="Roman M."/>
        </authorList>
    </citation>
    <scope>NUCLEOTIDE SEQUENCE [LARGE SCALE GENOMIC DNA]</scope>
    <source>
        <strain evidence="10 11">BVI</strain>
    </source>
</reference>
<dbReference type="PANTHER" id="PTHR47969">
    <property type="entry name" value="CHROMOSOME-ASSOCIATED KINESIN KIF4A-RELATED"/>
    <property type="match status" value="1"/>
</dbReference>
<evidence type="ECO:0000313" key="11">
    <source>
        <dbReference type="Proteomes" id="UP000323011"/>
    </source>
</evidence>
<comment type="subcellular location">
    <subcellularLocation>
        <location evidence="1">Cytoplasm</location>
    </subcellularLocation>
</comment>
<dbReference type="SUPFAM" id="SSF51126">
    <property type="entry name" value="Pectin lyase-like"/>
    <property type="match status" value="1"/>
</dbReference>
<keyword evidence="5 7" id="KW-0175">Coiled coil</keyword>
<feature type="region of interest" description="Disordered" evidence="8">
    <location>
        <begin position="1885"/>
        <end position="1922"/>
    </location>
</feature>
<dbReference type="InterPro" id="IPR012334">
    <property type="entry name" value="Pectin_lyas_fold"/>
</dbReference>
<keyword evidence="6" id="KW-0505">Motor protein</keyword>
<evidence type="ECO:0000256" key="5">
    <source>
        <dbReference type="ARBA" id="ARBA00023054"/>
    </source>
</evidence>
<evidence type="ECO:0000259" key="9">
    <source>
        <dbReference type="PROSITE" id="PS50067"/>
    </source>
</evidence>
<accession>A0A5A8CVH4</accession>
<feature type="compositionally biased region" description="Basic residues" evidence="8">
    <location>
        <begin position="2553"/>
        <end position="2562"/>
    </location>
</feature>
<feature type="compositionally biased region" description="Low complexity" evidence="8">
    <location>
        <begin position="1892"/>
        <end position="1922"/>
    </location>
</feature>
<dbReference type="Gene3D" id="3.40.850.10">
    <property type="entry name" value="Kinesin motor domain"/>
    <property type="match status" value="1"/>
</dbReference>
<dbReference type="InterPro" id="IPR011050">
    <property type="entry name" value="Pectin_lyase_fold/virulence"/>
</dbReference>
<organism evidence="10 11">
    <name type="scientific">Cafeteria roenbergensis</name>
    <name type="common">Marine flagellate</name>
    <dbReference type="NCBI Taxonomy" id="33653"/>
    <lineage>
        <taxon>Eukaryota</taxon>
        <taxon>Sar</taxon>
        <taxon>Stramenopiles</taxon>
        <taxon>Bigyra</taxon>
        <taxon>Opalozoa</taxon>
        <taxon>Bicosoecida</taxon>
        <taxon>Cafeteriaceae</taxon>
        <taxon>Cafeteria</taxon>
    </lineage>
</organism>
<dbReference type="InterPro" id="IPR027640">
    <property type="entry name" value="Kinesin-like_fam"/>
</dbReference>
<evidence type="ECO:0000313" key="10">
    <source>
        <dbReference type="EMBL" id="KAA0157153.1"/>
    </source>
</evidence>
<feature type="domain" description="Kinesin motor" evidence="9">
    <location>
        <begin position="1271"/>
        <end position="1757"/>
    </location>
</feature>
<dbReference type="SUPFAM" id="SSF52540">
    <property type="entry name" value="P-loop containing nucleoside triphosphate hydrolases"/>
    <property type="match status" value="1"/>
</dbReference>
<comment type="similarity">
    <text evidence="6">Belongs to the TRAFAC class myosin-kinesin ATPase superfamily. Kinesin family.</text>
</comment>
<dbReference type="Proteomes" id="UP000323011">
    <property type="component" value="Unassembled WGS sequence"/>
</dbReference>
<dbReference type="GO" id="GO:0005524">
    <property type="term" value="F:ATP binding"/>
    <property type="evidence" value="ECO:0007669"/>
    <property type="project" value="UniProtKB-UniRule"/>
</dbReference>
<comment type="caution">
    <text evidence="10">The sequence shown here is derived from an EMBL/GenBank/DDBJ whole genome shotgun (WGS) entry which is preliminary data.</text>
</comment>
<proteinExistence type="inferred from homology"/>
<protein>
    <recommendedName>
        <fullName evidence="9">Kinesin motor domain-containing protein</fullName>
    </recommendedName>
</protein>
<evidence type="ECO:0000256" key="3">
    <source>
        <dbReference type="ARBA" id="ARBA00022741"/>
    </source>
</evidence>
<feature type="coiled-coil region" evidence="7">
    <location>
        <begin position="2018"/>
        <end position="2045"/>
    </location>
</feature>
<feature type="compositionally biased region" description="Low complexity" evidence="8">
    <location>
        <begin position="1523"/>
        <end position="1533"/>
    </location>
</feature>
<feature type="compositionally biased region" description="Low complexity" evidence="8">
    <location>
        <begin position="2460"/>
        <end position="2495"/>
    </location>
</feature>
<dbReference type="GO" id="GO:0005737">
    <property type="term" value="C:cytoplasm"/>
    <property type="evidence" value="ECO:0007669"/>
    <property type="project" value="UniProtKB-SubCell"/>
</dbReference>
<dbReference type="GO" id="GO:0007018">
    <property type="term" value="P:microtubule-based movement"/>
    <property type="evidence" value="ECO:0007669"/>
    <property type="project" value="InterPro"/>
</dbReference>
<evidence type="ECO:0000256" key="8">
    <source>
        <dbReference type="SAM" id="MobiDB-lite"/>
    </source>
</evidence>
<dbReference type="GO" id="GO:0003777">
    <property type="term" value="F:microtubule motor activity"/>
    <property type="evidence" value="ECO:0007669"/>
    <property type="project" value="InterPro"/>
</dbReference>
<keyword evidence="4 6" id="KW-0067">ATP-binding</keyword>
<evidence type="ECO:0000256" key="6">
    <source>
        <dbReference type="PROSITE-ProRule" id="PRU00283"/>
    </source>
</evidence>
<dbReference type="GO" id="GO:0005875">
    <property type="term" value="C:microtubule associated complex"/>
    <property type="evidence" value="ECO:0007669"/>
    <property type="project" value="TreeGrafter"/>
</dbReference>
<feature type="binding site" evidence="6">
    <location>
        <begin position="1421"/>
        <end position="1428"/>
    </location>
    <ligand>
        <name>ATP</name>
        <dbReference type="ChEBI" id="CHEBI:30616"/>
    </ligand>
</feature>
<feature type="compositionally biased region" description="Low complexity" evidence="8">
    <location>
        <begin position="2295"/>
        <end position="2322"/>
    </location>
</feature>
<feature type="region of interest" description="Disordered" evidence="8">
    <location>
        <begin position="2685"/>
        <end position="2725"/>
    </location>
</feature>
<feature type="compositionally biased region" description="Basic residues" evidence="8">
    <location>
        <begin position="2360"/>
        <end position="2370"/>
    </location>
</feature>
<dbReference type="InterPro" id="IPR027417">
    <property type="entry name" value="P-loop_NTPase"/>
</dbReference>
<dbReference type="GO" id="GO:0007052">
    <property type="term" value="P:mitotic spindle organization"/>
    <property type="evidence" value="ECO:0007669"/>
    <property type="project" value="TreeGrafter"/>
</dbReference>
<evidence type="ECO:0000256" key="4">
    <source>
        <dbReference type="ARBA" id="ARBA00022840"/>
    </source>
</evidence>
<sequence length="2763" mass="280059">MRPAACRSPRVRAVALTAAALLAPLAAARWIDYSLLPPANASELVGQEWQGPSAFEFHCEQCSIAFQPFDSFQKLQCSPDGNCSLLPTAPGDYVVYGEAGFQTMRSMLAADQWPLLFEDGFQGCPIVDTCSDRFENVYTPLVSVGSCTLNRNAKFVATAPTGGNTSNACGLVTSRPAFSFFAEPARHAWANVSVNATGAAAPGAMRAALLGLAAGMGPEAVADTLLASGPQQAQAGRPGQPARRAGGGASPVAAVGLDLAVSDAGGSVQLWARTSAAAPLRTLHTWQLPAACVAGRVAALDSLALSLDWTTATVELACGGRALPPFSGASGLVWSEWGPALATSRVAMAAVSFAEESAVARDGQEPAPVSIQIDHWAATTLLPRGVLPAALGPFPGGALVDEQLPSLGGAHEENERLRGVLDVTLPPFSADPTGKRDATLALNLAVAWARDHSLVPYLPIGNYSVSSTLELLQFGRILPGTTVDAAGALSAPVPGGAAPASLRGQVDPSRPGARAAIVLSPRSPGFGDPAAPRAVLNVSFAGAGGEDGRRTRNQVVSSLRVVIGAGNPGAVGVRLLGGAGSGLEDVSVVAGDGLIGVSGLSGEGGATAGLTVEGGAWGLDARGALSQSTVSGLVLAGQRCGAAIVNGPQSTTIVGAAVTRSADSDGARGGIPAVTQGCSPAAAARSMGGGQGGLLEPQRLTSSTLCPDPVGFDRCDDEAPAFGQLAVVDSRLDIGAATRGLRGAPQAPAVWTRRSVVLSGVWVRGEGPALVASTQAANASHPLQWSLPAATAADKWLVADRVAVPVEPPAATWGSGPSAQAWQPLPARLIFTDAAWNESWRPLAETSDNGGPPPAALVSRHGWGGAAAFPSFEWPGAVLAKQAGRSGRPAAAGDGASDDSAALQAAIDEACPAGGAGSGVVVLGRGVFALSQGLVLPGGCALLGAAAFSTQLVALPSASPGPDWLVTATAGVRAAGPQQQGSLPATVAMLQMRVWASGGDSTAALRVDMGAAGARAGSPKAPAAGFQTRQAGAEIQPLCGRGGAVVSLPGGRVCPPSRPSSRALVQLQGGSGGDSGGGGGDSAWQARLFTVGLSAGGEAQGPDFRGLLVSGMAPSSSLAIYHTHVEGLVSDAGVEARASRGAVDVYGLAASGRFAALLVSAPPVGSRFALWGFGGSACPLARNESYPPGFSQATPSLFRIAHQTSAGQGGAVSLYATMDAGSATTVAPAGSDDGPACPRPDAVSTVVAVRPGAMDIVSGPAFRPSLGESESIQVFLRVRPRSKDEQIGGLESLVVPVGDGKSLSLLPPGPMVDAESAALGRRATVAGTPRVMGTPRASMAKSRRRSVMTLATPGRTPGSAMRVMRGGTPCRTPGLGRLEARPFVFDRVFAPDATQTDVFAQVRPLVEGVVSGYNATVMAYGSTGSGKTHSIMGQGGIDAALESSGAVGPGSGVLARTVSALFSRIADRAAEREFTVRLSYVELYNNNFRDLLHKSAAAGDAVRAETTARSLADAFNGADAEEATSSSASAAASGQPQNMADRDSPSGPKISIRESRSRGVFLEGSPTLRVPVSSVVDCLRLVAEGTRNRAVGATDLNAHSSRSHAIVIIDVESIAKDSADEDAVAAAAATPGAVTASGRPRRRRRAPVRLGRLCVVDLAGSERLSMSGAWRDEARLAETQSINLSLTVLADVLSTLAEAKGTAPVMVPYRNSKLTFLLRDSLGGSARTVMLVHVRPTSPHYRQTLVTLQYAQRARAIRNTVTANFTGTGGSGDDAKRERAMEELRIRAEAKTMEAEAARHAASASAEENAELRSRLEAAQAQVDGAEARLQLRLAELQQRLEQKAKQAEEAQAAAAAAEERAAELNEAVEAARPVRALACEIGLDPMTPVRSSPDSPPSSSSSSGAKAAQGQGEAASSSSASGPVQAADALSATAVAAAAAAAVSSTDAAVMTSPALASTLAETARVHEAQAEVAKLRDELAAARSAAAEAHGRFEAERARASLAEDEAVRQARHEAELHAADRVEELEAELSRARSEALLADQAETAALRARLEAAETLADPQLHQRLTEAVQEAKQGRMDVRALREAAAEAEERAADEEARADELEAALDEAEAQAEQYRLDAEKRQKRIVAIAALDAANARLELAKARAEAREARAQAVYREAMELAGRVQITLLERTRRIADTRTRYVAKFAAAVIAQSEAARRAGLEDAGRREAAALEKAAEARSQAEAAALAQQRVVDARLEAAVAQAREAAHVAGMDRAFGTLQANRLLAPVAPETSGPVAAQAALAAGGPAKGSSGRAARGSGRRATSGAAAGRASKREQRGRRHTTAKGGAWDRRAEDSDADGDSDGGANGHRRGKDRRATRPGTGRSASPAPSSLGMAPSPSLRAMSPAGASLPFSPAASAGSRAELAAAPAAAAAAAASRAAGAASAASDSDTSFAPTEHDTTASTGLSSSTPAKAAGGAAAPGFDSPSPQTTAITRRALARAQRAREAAQARASSRGKGAAARAAAAAPRATSGRKTSALASATAAVAAAAKAAAGPARSGARKGRRTAKRPAEAMDGSDSGGEDDAAESERQEEPEQAAAGASAPAKASGRASRKHAAAQDDSDEEESRPSGRGKAAATSKSKRPRKARAAPAGPDGPALPADTPAAEGAGTPAAAQSAAVFNAQELDALTARPGRRRLAATSDNGQLLGASATKQSATKASASKAARGSSKALLAPVRAAMTGMRAPLSIGGIGGKAFTAPKLKVPVRK</sequence>
<dbReference type="SMART" id="SM00129">
    <property type="entry name" value="KISc"/>
    <property type="match status" value="1"/>
</dbReference>
<dbReference type="PANTHER" id="PTHR47969:SF15">
    <property type="entry name" value="CHROMOSOME-ASSOCIATED KINESIN KIF4A-RELATED"/>
    <property type="match status" value="1"/>
</dbReference>
<feature type="compositionally biased region" description="Low complexity" evidence="8">
    <location>
        <begin position="2590"/>
        <end position="2604"/>
    </location>
</feature>
<evidence type="ECO:0000256" key="2">
    <source>
        <dbReference type="ARBA" id="ARBA00022490"/>
    </source>
</evidence>
<dbReference type="InterPro" id="IPR036961">
    <property type="entry name" value="Kinesin_motor_dom_sf"/>
</dbReference>
<dbReference type="InterPro" id="IPR019821">
    <property type="entry name" value="Kinesin_motor_CS"/>
</dbReference>